<dbReference type="FunFam" id="1.20.272.10:FF:000003">
    <property type="entry name" value="DNA polymerase III subunit gamma/tau"/>
    <property type="match status" value="1"/>
</dbReference>
<evidence type="ECO:0000256" key="11">
    <source>
        <dbReference type="ARBA" id="ARBA00049244"/>
    </source>
</evidence>
<dbReference type="InterPro" id="IPR021029">
    <property type="entry name" value="DNA_pol_III_tau_dom-5"/>
</dbReference>
<evidence type="ECO:0000256" key="10">
    <source>
        <dbReference type="ARBA" id="ARBA00022932"/>
    </source>
</evidence>
<dbReference type="AlphaFoldDB" id="A0AAC9JCI9"/>
<dbReference type="EMBL" id="CP018024">
    <property type="protein sequence ID" value="APD90417.1"/>
    <property type="molecule type" value="Genomic_DNA"/>
</dbReference>
<reference evidence="14 15" key="1">
    <citation type="submission" date="2016-11" db="EMBL/GenBank/DDBJ databases">
        <title>Networking in microbes: conjugative elements and plasmids in the genus Alteromonas.</title>
        <authorList>
            <person name="Lopez-Perez M."/>
            <person name="Ramon-Marco N."/>
            <person name="Rodriguez-Valera F."/>
        </authorList>
    </citation>
    <scope>NUCLEOTIDE SEQUENCE [LARGE SCALE GENOMIC DNA]</scope>
    <source>
        <strain evidence="14 15">CP48</strain>
    </source>
</reference>
<dbReference type="GO" id="GO:0005524">
    <property type="term" value="F:ATP binding"/>
    <property type="evidence" value="ECO:0007669"/>
    <property type="project" value="UniProtKB-KW"/>
</dbReference>
<evidence type="ECO:0000256" key="4">
    <source>
        <dbReference type="ARBA" id="ARBA00022695"/>
    </source>
</evidence>
<dbReference type="CDD" id="cd00009">
    <property type="entry name" value="AAA"/>
    <property type="match status" value="1"/>
</dbReference>
<dbReference type="Proteomes" id="UP000182101">
    <property type="component" value="Chromosome"/>
</dbReference>
<comment type="similarity">
    <text evidence="1">Belongs to the DnaX/STICHEL family.</text>
</comment>
<proteinExistence type="inferred from homology"/>
<dbReference type="InterPro" id="IPR027417">
    <property type="entry name" value="P-loop_NTPase"/>
</dbReference>
<dbReference type="InterPro" id="IPR050238">
    <property type="entry name" value="DNA_Rep/Repair_Clamp_Loader"/>
</dbReference>
<evidence type="ECO:0000313" key="15">
    <source>
        <dbReference type="Proteomes" id="UP000182101"/>
    </source>
</evidence>
<dbReference type="RefSeq" id="WP_071959543.1">
    <property type="nucleotide sequence ID" value="NZ_CP018024.1"/>
</dbReference>
<dbReference type="Gene3D" id="1.10.8.60">
    <property type="match status" value="1"/>
</dbReference>
<dbReference type="InterPro" id="IPR045085">
    <property type="entry name" value="HLD_clamp_pol_III_gamma_tau"/>
</dbReference>
<dbReference type="Pfam" id="PF13177">
    <property type="entry name" value="DNA_pol3_delta2"/>
    <property type="match status" value="1"/>
</dbReference>
<dbReference type="InterPro" id="IPR003593">
    <property type="entry name" value="AAA+_ATPase"/>
</dbReference>
<sequence length="918" mass="99701">MSYQVLARKWRPGKFSELVGQEHVVSAISNALDNDRLHHAYLFTGTRGVGKTTIARIFSKSLNCEEGQGANPCGQCNTCKEIEQGNYVDLLEIDAASRTKVEDTRELLDNVQYKPTRGRYKVYLIDEVHMLSKHSFNALLKTLEEPPPHVKFLLATTDPQKLPITILSRCLQFNLKAMSREQIVGQLTHILQQEQLAFEAPALALLARAAQGSMRDALSLTDQAIAQGGNQVMASVVTDMLGLMDKNQLLKVIHAVVNKSPAEVLQLVNDIAEQAPDYDNVHSELASLLHQIALTQWVPEACKLETTSAKAIFQLAKTISAEQVQLLYQIALQGRKDLPFAADGKSAFEMTLMRMMAFAPNAPIAETVDEIENGRSEHNLPVNHASPSGGPGNVSKQEEPPLSETSATIDQGEAPIEAQPEHEPTSPKTPPQAPIADASTDLPSSAPAETVANEEEPTAVSNTQTDTAAETDIALEANLSSASTSEAQEPQSNASVEDEEASPVAQYFDEPPLDAYMDDMPPLQDESGHYELDTPESERIVEPSPSAEEQLTSTADMLALRQKLKQKKAQDADAKSSSAANAKTQSASEIQARFTRSKTDAASTVADEKNSPEPIKSPELSNSPEPINSPTLEAAPESEQSQDSITDHQSANTLNDGSDTQLLGGSEQASTNADFADNNDSGHDAFALDDFEEDMPFSNDESDANYNPNPHVEDAPPWDTGKSVQDGHSVEPSLTPVPRANELESKEHGFYERGENAGERSFTRDALDFDTPLSTTYEGSLQAYLSDGSKLTHASQIDDWSNLVEQMPVAGLLKQLVLHAAFSRNGNHVSLEIHHSQTHLLKDSAKKQLVDAIHHGLGENVEVSITLGEPSSTPFALQQEIHAMRHAHAHSVIKTDETIQALLSTFDGSVLTDTVKAR</sequence>
<dbReference type="Pfam" id="PF12170">
    <property type="entry name" value="DNA_pol3_tau_5"/>
    <property type="match status" value="1"/>
</dbReference>
<dbReference type="CDD" id="cd18137">
    <property type="entry name" value="HLD_clamp_pol_III_gamma_tau"/>
    <property type="match status" value="1"/>
</dbReference>
<feature type="region of interest" description="Disordered" evidence="12">
    <location>
        <begin position="377"/>
        <end position="736"/>
    </location>
</feature>
<feature type="compositionally biased region" description="Polar residues" evidence="12">
    <location>
        <begin position="459"/>
        <end position="468"/>
    </location>
</feature>
<name>A0AAC9JCI9_9ALTE</name>
<dbReference type="SUPFAM" id="SSF52540">
    <property type="entry name" value="P-loop containing nucleoside triphosphate hydrolases"/>
    <property type="match status" value="1"/>
</dbReference>
<dbReference type="GO" id="GO:0009360">
    <property type="term" value="C:DNA polymerase III complex"/>
    <property type="evidence" value="ECO:0007669"/>
    <property type="project" value="InterPro"/>
</dbReference>
<feature type="compositionally biased region" description="Polar residues" evidence="12">
    <location>
        <begin position="619"/>
        <end position="631"/>
    </location>
</feature>
<dbReference type="Gene3D" id="1.20.272.10">
    <property type="match status" value="1"/>
</dbReference>
<evidence type="ECO:0000256" key="9">
    <source>
        <dbReference type="ARBA" id="ARBA00022840"/>
    </source>
</evidence>
<keyword evidence="7" id="KW-0547">Nucleotide-binding</keyword>
<keyword evidence="5" id="KW-0235">DNA replication</keyword>
<evidence type="ECO:0000256" key="6">
    <source>
        <dbReference type="ARBA" id="ARBA00022723"/>
    </source>
</evidence>
<dbReference type="SMART" id="SM00382">
    <property type="entry name" value="AAA"/>
    <property type="match status" value="1"/>
</dbReference>
<dbReference type="GO" id="GO:0046872">
    <property type="term" value="F:metal ion binding"/>
    <property type="evidence" value="ECO:0007669"/>
    <property type="project" value="UniProtKB-KW"/>
</dbReference>
<dbReference type="InterPro" id="IPR022754">
    <property type="entry name" value="DNA_pol_III_gamma-3"/>
</dbReference>
<dbReference type="InterPro" id="IPR012763">
    <property type="entry name" value="DNA_pol_III_sug/sutau_N"/>
</dbReference>
<feature type="compositionally biased region" description="Acidic residues" evidence="12">
    <location>
        <begin position="687"/>
        <end position="703"/>
    </location>
</feature>
<evidence type="ECO:0000256" key="8">
    <source>
        <dbReference type="ARBA" id="ARBA00022833"/>
    </source>
</evidence>
<dbReference type="SUPFAM" id="SSF48019">
    <property type="entry name" value="post-AAA+ oligomerization domain-like"/>
    <property type="match status" value="1"/>
</dbReference>
<feature type="compositionally biased region" description="Low complexity" evidence="12">
    <location>
        <begin position="575"/>
        <end position="588"/>
    </location>
</feature>
<evidence type="ECO:0000259" key="13">
    <source>
        <dbReference type="SMART" id="SM00382"/>
    </source>
</evidence>
<organism evidence="14 15">
    <name type="scientific">Alteromonas mediterranea</name>
    <dbReference type="NCBI Taxonomy" id="314275"/>
    <lineage>
        <taxon>Bacteria</taxon>
        <taxon>Pseudomonadati</taxon>
        <taxon>Pseudomonadota</taxon>
        <taxon>Gammaproteobacteria</taxon>
        <taxon>Alteromonadales</taxon>
        <taxon>Alteromonadaceae</taxon>
        <taxon>Alteromonas/Salinimonas group</taxon>
        <taxon>Alteromonas</taxon>
    </lineage>
</organism>
<accession>A0AAC9JCI9</accession>
<feature type="compositionally biased region" description="Basic and acidic residues" evidence="12">
    <location>
        <begin position="526"/>
        <end position="541"/>
    </location>
</feature>
<evidence type="ECO:0000256" key="5">
    <source>
        <dbReference type="ARBA" id="ARBA00022705"/>
    </source>
</evidence>
<dbReference type="NCBIfam" id="TIGR02397">
    <property type="entry name" value="dnaX_nterm"/>
    <property type="match status" value="1"/>
</dbReference>
<dbReference type="Pfam" id="PF12169">
    <property type="entry name" value="DNA_pol3_gamma3"/>
    <property type="match status" value="1"/>
</dbReference>
<comment type="catalytic activity">
    <reaction evidence="11">
        <text>DNA(n) + a 2'-deoxyribonucleoside 5'-triphosphate = DNA(n+1) + diphosphate</text>
        <dbReference type="Rhea" id="RHEA:22508"/>
        <dbReference type="Rhea" id="RHEA-COMP:17339"/>
        <dbReference type="Rhea" id="RHEA-COMP:17340"/>
        <dbReference type="ChEBI" id="CHEBI:33019"/>
        <dbReference type="ChEBI" id="CHEBI:61560"/>
        <dbReference type="ChEBI" id="CHEBI:173112"/>
        <dbReference type="EC" id="2.7.7.7"/>
    </reaction>
</comment>
<dbReference type="EC" id="2.7.7.7" evidence="2"/>
<keyword evidence="9" id="KW-0067">ATP-binding</keyword>
<gene>
    <name evidence="14" type="ORF">BM524_11715</name>
</gene>
<keyword evidence="8" id="KW-0862">Zinc</keyword>
<keyword evidence="4" id="KW-0548">Nucleotidyltransferase</keyword>
<dbReference type="GO" id="GO:0003887">
    <property type="term" value="F:DNA-directed DNA polymerase activity"/>
    <property type="evidence" value="ECO:0007669"/>
    <property type="project" value="UniProtKB-KW"/>
</dbReference>
<evidence type="ECO:0000256" key="1">
    <source>
        <dbReference type="ARBA" id="ARBA00006360"/>
    </source>
</evidence>
<evidence type="ECO:0000256" key="3">
    <source>
        <dbReference type="ARBA" id="ARBA00022679"/>
    </source>
</evidence>
<evidence type="ECO:0000256" key="7">
    <source>
        <dbReference type="ARBA" id="ARBA00022741"/>
    </source>
</evidence>
<dbReference type="FunFam" id="1.10.8.60:FF:000013">
    <property type="entry name" value="DNA polymerase III subunit gamma/tau"/>
    <property type="match status" value="1"/>
</dbReference>
<feature type="domain" description="AAA+ ATPase" evidence="13">
    <location>
        <begin position="37"/>
        <end position="179"/>
    </location>
</feature>
<keyword evidence="10" id="KW-0239">DNA-directed DNA polymerase</keyword>
<evidence type="ECO:0000313" key="14">
    <source>
        <dbReference type="EMBL" id="APD90417.1"/>
    </source>
</evidence>
<feature type="compositionally biased region" description="Polar residues" evidence="12">
    <location>
        <begin position="638"/>
        <end position="673"/>
    </location>
</feature>
<dbReference type="GO" id="GO:0006261">
    <property type="term" value="P:DNA-templated DNA replication"/>
    <property type="evidence" value="ECO:0007669"/>
    <property type="project" value="TreeGrafter"/>
</dbReference>
<keyword evidence="6" id="KW-0479">Metal-binding</keyword>
<dbReference type="Pfam" id="PF22608">
    <property type="entry name" value="DNAX_ATPase_lid"/>
    <property type="match status" value="1"/>
</dbReference>
<dbReference type="PANTHER" id="PTHR11669">
    <property type="entry name" value="REPLICATION FACTOR C / DNA POLYMERASE III GAMMA-TAU SUBUNIT"/>
    <property type="match status" value="1"/>
</dbReference>
<evidence type="ECO:0000256" key="12">
    <source>
        <dbReference type="SAM" id="MobiDB-lite"/>
    </source>
</evidence>
<dbReference type="NCBIfam" id="NF004046">
    <property type="entry name" value="PRK05563.1"/>
    <property type="match status" value="1"/>
</dbReference>
<dbReference type="FunFam" id="3.40.50.300:FF:000014">
    <property type="entry name" value="DNA polymerase III subunit gamma/tau"/>
    <property type="match status" value="1"/>
</dbReference>
<dbReference type="NCBIfam" id="NF005942">
    <property type="entry name" value="PRK07994.1"/>
    <property type="match status" value="1"/>
</dbReference>
<dbReference type="Gene3D" id="3.30.300.150">
    <property type="entry name" value="DNA polymerase III, tau subunit, domain V"/>
    <property type="match status" value="1"/>
</dbReference>
<dbReference type="GO" id="GO:0003677">
    <property type="term" value="F:DNA binding"/>
    <property type="evidence" value="ECO:0007669"/>
    <property type="project" value="InterPro"/>
</dbReference>
<keyword evidence="3" id="KW-0808">Transferase</keyword>
<protein>
    <recommendedName>
        <fullName evidence="2">DNA-directed DNA polymerase</fullName>
        <ecNumber evidence="2">2.7.7.7</ecNumber>
    </recommendedName>
</protein>
<dbReference type="InterPro" id="IPR038249">
    <property type="entry name" value="PolIII_tau_V_sf"/>
</dbReference>
<dbReference type="InterPro" id="IPR008921">
    <property type="entry name" value="DNA_pol3_clamp-load_cplx_C"/>
</dbReference>
<dbReference type="PANTHER" id="PTHR11669:SF0">
    <property type="entry name" value="PROTEIN STICHEL-LIKE 2"/>
    <property type="match status" value="1"/>
</dbReference>
<dbReference type="Gene3D" id="3.40.50.300">
    <property type="entry name" value="P-loop containing nucleotide triphosphate hydrolases"/>
    <property type="match status" value="1"/>
</dbReference>
<feature type="compositionally biased region" description="Polar residues" evidence="12">
    <location>
        <begin position="478"/>
        <end position="495"/>
    </location>
</feature>
<evidence type="ECO:0000256" key="2">
    <source>
        <dbReference type="ARBA" id="ARBA00012417"/>
    </source>
</evidence>